<protein>
    <submittedName>
        <fullName evidence="2">Uncharacterized protein</fullName>
    </submittedName>
</protein>
<sequence length="259" mass="27479">MAAKARVSDWEPSAIAAVANINTNAVPTLDQPLDSANSLSCSEDSSLPSPAIPTLTLDLTATHPTAKMVSRPFPVLKMTTSGTSSASSSTASRSPTSSARPSLVAMRRGKRHLPKLNLASISNAMGSGDEDNLSPDFIGDSDRVISRTRSASAPLPYEYSLASGPFSPESLPSPSCPTSPHNFESITCLDARHTLMHSEALRSTEDLQEEEDLREVNWTQTSLDLMFDTAVEHGSDVAANLFDPALNPVQQGSVLNSLV</sequence>
<evidence type="ECO:0000313" key="3">
    <source>
        <dbReference type="Proteomes" id="UP000001357"/>
    </source>
</evidence>
<dbReference type="InParanoid" id="A9UPC1"/>
<dbReference type="EMBL" id="CH991543">
    <property type="protein sequence ID" value="EDQ92851.1"/>
    <property type="molecule type" value="Genomic_DNA"/>
</dbReference>
<dbReference type="Proteomes" id="UP000001357">
    <property type="component" value="Unassembled WGS sequence"/>
</dbReference>
<evidence type="ECO:0000313" key="2">
    <source>
        <dbReference type="EMBL" id="EDQ92851.1"/>
    </source>
</evidence>
<dbReference type="GeneID" id="5888038"/>
<dbReference type="KEGG" id="mbr:MONBRDRAFT_4916"/>
<evidence type="ECO:0000256" key="1">
    <source>
        <dbReference type="SAM" id="MobiDB-lite"/>
    </source>
</evidence>
<reference evidence="2 3" key="1">
    <citation type="journal article" date="2008" name="Nature">
        <title>The genome of the choanoflagellate Monosiga brevicollis and the origin of metazoans.</title>
        <authorList>
            <consortium name="JGI Sequencing"/>
            <person name="King N."/>
            <person name="Westbrook M.J."/>
            <person name="Young S.L."/>
            <person name="Kuo A."/>
            <person name="Abedin M."/>
            <person name="Chapman J."/>
            <person name="Fairclough S."/>
            <person name="Hellsten U."/>
            <person name="Isogai Y."/>
            <person name="Letunic I."/>
            <person name="Marr M."/>
            <person name="Pincus D."/>
            <person name="Putnam N."/>
            <person name="Rokas A."/>
            <person name="Wright K.J."/>
            <person name="Zuzow R."/>
            <person name="Dirks W."/>
            <person name="Good M."/>
            <person name="Goodstein D."/>
            <person name="Lemons D."/>
            <person name="Li W."/>
            <person name="Lyons J.B."/>
            <person name="Morris A."/>
            <person name="Nichols S."/>
            <person name="Richter D.J."/>
            <person name="Salamov A."/>
            <person name="Bork P."/>
            <person name="Lim W.A."/>
            <person name="Manning G."/>
            <person name="Miller W.T."/>
            <person name="McGinnis W."/>
            <person name="Shapiro H."/>
            <person name="Tjian R."/>
            <person name="Grigoriev I.V."/>
            <person name="Rokhsar D."/>
        </authorList>
    </citation>
    <scope>NUCLEOTIDE SEQUENCE [LARGE SCALE GENOMIC DNA]</scope>
    <source>
        <strain evidence="3">MX1 / ATCC 50154</strain>
    </source>
</reference>
<name>A9UPC1_MONBE</name>
<proteinExistence type="predicted"/>
<accession>A9UPC1</accession>
<dbReference type="RefSeq" id="XP_001742613.1">
    <property type="nucleotide sequence ID" value="XM_001742561.1"/>
</dbReference>
<feature type="region of interest" description="Disordered" evidence="1">
    <location>
        <begin position="79"/>
        <end position="116"/>
    </location>
</feature>
<organism evidence="2 3">
    <name type="scientific">Monosiga brevicollis</name>
    <name type="common">Choanoflagellate</name>
    <dbReference type="NCBI Taxonomy" id="81824"/>
    <lineage>
        <taxon>Eukaryota</taxon>
        <taxon>Choanoflagellata</taxon>
        <taxon>Craspedida</taxon>
        <taxon>Salpingoecidae</taxon>
        <taxon>Monosiga</taxon>
    </lineage>
</organism>
<gene>
    <name evidence="2" type="ORF">MONBRDRAFT_4916</name>
</gene>
<feature type="compositionally biased region" description="Low complexity" evidence="1">
    <location>
        <begin position="79"/>
        <end position="102"/>
    </location>
</feature>
<dbReference type="AlphaFoldDB" id="A9UPC1"/>
<keyword evidence="3" id="KW-1185">Reference proteome</keyword>